<dbReference type="Gene3D" id="1.10.10.1190">
    <property type="entry name" value="Antirestriction protein ArdA, domain 3"/>
    <property type="match status" value="1"/>
</dbReference>
<dbReference type="InterPro" id="IPR009899">
    <property type="entry name" value="ArdA"/>
</dbReference>
<dbReference type="InterPro" id="IPR041893">
    <property type="entry name" value="ArdA_dom3"/>
</dbReference>
<dbReference type="AlphaFoldDB" id="A0A5E5P1A9"/>
<evidence type="ECO:0000313" key="1">
    <source>
        <dbReference type="EMBL" id="VVG70358.1"/>
    </source>
</evidence>
<sequence>MNHGIENPANNNGNTAQFLAPEASKEQGYSNTGDYFAQPYNTCVAGFYFSDYEEYQAKAAALRDPFGSPVEEFEIQAIDLDRAQSELFDALKIDQSTLERWFDDVVDLDEHELAAVFFLVDNSGYDLDSAMDKKDDVSLYHGNLLDAATELFDDCYASSIPDNLKSYIDYEAFARDCRCAGDMVEFDFGGSTYTCTSANHC</sequence>
<evidence type="ECO:0000313" key="2">
    <source>
        <dbReference type="Proteomes" id="UP000364291"/>
    </source>
</evidence>
<dbReference type="Proteomes" id="UP000364291">
    <property type="component" value="Unassembled WGS sequence"/>
</dbReference>
<organism evidence="1 2">
    <name type="scientific">Pandoraea apista</name>
    <dbReference type="NCBI Taxonomy" id="93218"/>
    <lineage>
        <taxon>Bacteria</taxon>
        <taxon>Pseudomonadati</taxon>
        <taxon>Pseudomonadota</taxon>
        <taxon>Betaproteobacteria</taxon>
        <taxon>Burkholderiales</taxon>
        <taxon>Burkholderiaceae</taxon>
        <taxon>Pandoraea</taxon>
    </lineage>
</organism>
<reference evidence="1 2" key="1">
    <citation type="submission" date="2019-08" db="EMBL/GenBank/DDBJ databases">
        <authorList>
            <person name="Peeters C."/>
        </authorList>
    </citation>
    <scope>NUCLEOTIDE SEQUENCE [LARGE SCALE GENOMIC DNA]</scope>
    <source>
        <strain evidence="1 2">LMG 18089</strain>
    </source>
</reference>
<protein>
    <recommendedName>
        <fullName evidence="3">Antirestriction protein ArdA</fullName>
    </recommendedName>
</protein>
<name>A0A5E5P1A9_9BURK</name>
<dbReference type="EMBL" id="CABPSX010000002">
    <property type="protein sequence ID" value="VVG70358.1"/>
    <property type="molecule type" value="Genomic_DNA"/>
</dbReference>
<gene>
    <name evidence="1" type="ORF">PAP18089_01318</name>
</gene>
<evidence type="ECO:0008006" key="3">
    <source>
        <dbReference type="Google" id="ProtNLM"/>
    </source>
</evidence>
<proteinExistence type="predicted"/>
<dbReference type="RefSeq" id="WP_191624817.1">
    <property type="nucleotide sequence ID" value="NZ_CABPSX010000002.1"/>
</dbReference>
<dbReference type="Pfam" id="PF07275">
    <property type="entry name" value="ArdA"/>
    <property type="match status" value="1"/>
</dbReference>
<accession>A0A5E5P1A9</accession>